<evidence type="ECO:0008006" key="4">
    <source>
        <dbReference type="Google" id="ProtNLM"/>
    </source>
</evidence>
<reference evidence="2 3" key="1">
    <citation type="journal article" date="2013" name="BMC Genomics">
        <title>Reconstruction of the lipid metabolism for the microalga Monoraphidium neglectum from its genome sequence reveals characteristics suitable for biofuel production.</title>
        <authorList>
            <person name="Bogen C."/>
            <person name="Al-Dilaimi A."/>
            <person name="Albersmeier A."/>
            <person name="Wichmann J."/>
            <person name="Grundmann M."/>
            <person name="Rupp O."/>
            <person name="Lauersen K.J."/>
            <person name="Blifernez-Klassen O."/>
            <person name="Kalinowski J."/>
            <person name="Goesmann A."/>
            <person name="Mussgnug J.H."/>
            <person name="Kruse O."/>
        </authorList>
    </citation>
    <scope>NUCLEOTIDE SEQUENCE [LARGE SCALE GENOMIC DNA]</scope>
    <source>
        <strain evidence="2 3">SAG 48.87</strain>
    </source>
</reference>
<feature type="transmembrane region" description="Helical" evidence="1">
    <location>
        <begin position="133"/>
        <end position="158"/>
    </location>
</feature>
<feature type="transmembrane region" description="Helical" evidence="1">
    <location>
        <begin position="59"/>
        <end position="83"/>
    </location>
</feature>
<gene>
    <name evidence="2" type="ORF">MNEG_11741</name>
</gene>
<dbReference type="OrthoDB" id="550646at2759"/>
<keyword evidence="1" id="KW-1133">Transmembrane helix</keyword>
<keyword evidence="3" id="KW-1185">Reference proteome</keyword>
<dbReference type="RefSeq" id="XP_013895243.1">
    <property type="nucleotide sequence ID" value="XM_014039789.1"/>
</dbReference>
<dbReference type="GeneID" id="25729034"/>
<dbReference type="KEGG" id="mng:MNEG_11741"/>
<dbReference type="Proteomes" id="UP000054498">
    <property type="component" value="Unassembled WGS sequence"/>
</dbReference>
<dbReference type="AlphaFoldDB" id="A0A0D2KKB1"/>
<evidence type="ECO:0000256" key="1">
    <source>
        <dbReference type="SAM" id="Phobius"/>
    </source>
</evidence>
<dbReference type="PANTHER" id="PTHR14239">
    <property type="entry name" value="DUDULIN-RELATED"/>
    <property type="match status" value="1"/>
</dbReference>
<dbReference type="EMBL" id="KK103104">
    <property type="protein sequence ID" value="KIY96223.1"/>
    <property type="molecule type" value="Genomic_DNA"/>
</dbReference>
<evidence type="ECO:0000313" key="2">
    <source>
        <dbReference type="EMBL" id="KIY96223.1"/>
    </source>
</evidence>
<dbReference type="InterPro" id="IPR051267">
    <property type="entry name" value="STEAP_metalloreductase"/>
</dbReference>
<proteinExistence type="predicted"/>
<protein>
    <recommendedName>
        <fullName evidence="4">Ferric oxidoreductase domain-containing protein</fullName>
    </recommendedName>
</protein>
<keyword evidence="1" id="KW-0812">Transmembrane</keyword>
<dbReference type="STRING" id="145388.A0A0D2KKB1"/>
<sequence>MPSGALKGGVPLELALLPSPGTQIKNASAAIASATAALSGAAPRVVLKSVATISLKSRLNLLGELSMLTGIVAGCLMGLVALTSVPCITPKVNWKEWRLLQSWQGWASLVLSIIHVLLLGAPKWPEWRTEWPALIPTITLLSTVPPMALVAAKLLLVLPPGSTLLKSLRRGAWGRPCGLHNAPVYVKAE</sequence>
<keyword evidence="1" id="KW-0472">Membrane</keyword>
<name>A0A0D2KKB1_9CHLO</name>
<accession>A0A0D2KKB1</accession>
<feature type="transmembrane region" description="Helical" evidence="1">
    <location>
        <begin position="103"/>
        <end position="121"/>
    </location>
</feature>
<organism evidence="2 3">
    <name type="scientific">Monoraphidium neglectum</name>
    <dbReference type="NCBI Taxonomy" id="145388"/>
    <lineage>
        <taxon>Eukaryota</taxon>
        <taxon>Viridiplantae</taxon>
        <taxon>Chlorophyta</taxon>
        <taxon>core chlorophytes</taxon>
        <taxon>Chlorophyceae</taxon>
        <taxon>CS clade</taxon>
        <taxon>Sphaeropleales</taxon>
        <taxon>Selenastraceae</taxon>
        <taxon>Monoraphidium</taxon>
    </lineage>
</organism>
<evidence type="ECO:0000313" key="3">
    <source>
        <dbReference type="Proteomes" id="UP000054498"/>
    </source>
</evidence>